<keyword evidence="4" id="KW-0004">4Fe-4S</keyword>
<evidence type="ECO:0000256" key="9">
    <source>
        <dbReference type="ARBA" id="ARBA00023125"/>
    </source>
</evidence>
<feature type="region of interest" description="Disordered" evidence="12">
    <location>
        <begin position="83"/>
        <end position="104"/>
    </location>
</feature>
<comment type="similarity">
    <text evidence="3">Belongs to the WhiB family.</text>
</comment>
<keyword evidence="9" id="KW-0238">DNA-binding</keyword>
<evidence type="ECO:0000313" key="14">
    <source>
        <dbReference type="EMBL" id="MST34241.1"/>
    </source>
</evidence>
<evidence type="ECO:0000256" key="2">
    <source>
        <dbReference type="ARBA" id="ARBA00004496"/>
    </source>
</evidence>
<comment type="subcellular location">
    <subcellularLocation>
        <location evidence="2">Cytoplasm</location>
    </subcellularLocation>
</comment>
<dbReference type="PANTHER" id="PTHR38839:SF2">
    <property type="entry name" value="TRANSCRIPTIONAL REGULATOR WHIB7-RELATED"/>
    <property type="match status" value="1"/>
</dbReference>
<accession>A0ABW9QY26</accession>
<organism evidence="14 15">
    <name type="scientific">Acidiferrimicrobium australe</name>
    <dbReference type="NCBI Taxonomy" id="2664430"/>
    <lineage>
        <taxon>Bacteria</taxon>
        <taxon>Bacillati</taxon>
        <taxon>Actinomycetota</taxon>
        <taxon>Acidimicrobiia</taxon>
        <taxon>Acidimicrobiales</taxon>
        <taxon>Acidimicrobiaceae</taxon>
        <taxon>Acidiferrimicrobium</taxon>
    </lineage>
</organism>
<gene>
    <name evidence="14" type="ORF">GHK86_16120</name>
</gene>
<keyword evidence="15" id="KW-1185">Reference proteome</keyword>
<evidence type="ECO:0000256" key="12">
    <source>
        <dbReference type="SAM" id="MobiDB-lite"/>
    </source>
</evidence>
<evidence type="ECO:0000256" key="4">
    <source>
        <dbReference type="ARBA" id="ARBA00022485"/>
    </source>
</evidence>
<feature type="domain" description="4Fe-4S Wbl-type" evidence="13">
    <location>
        <begin position="21"/>
        <end position="81"/>
    </location>
</feature>
<keyword evidence="7" id="KW-0411">Iron-sulfur</keyword>
<dbReference type="InterPro" id="IPR034768">
    <property type="entry name" value="4FE4S_WBL"/>
</dbReference>
<comment type="caution">
    <text evidence="14">The sequence shown here is derived from an EMBL/GenBank/DDBJ whole genome shotgun (WGS) entry which is preliminary data.</text>
</comment>
<keyword evidence="10" id="KW-1015">Disulfide bond</keyword>
<dbReference type="PROSITE" id="PS51674">
    <property type="entry name" value="4FE4S_WBL"/>
    <property type="match status" value="1"/>
</dbReference>
<name>A0ABW9QY26_9ACTN</name>
<comment type="cofactor">
    <cofactor evidence="1">
        <name>[4Fe-4S] cluster</name>
        <dbReference type="ChEBI" id="CHEBI:49883"/>
    </cofactor>
</comment>
<evidence type="ECO:0000256" key="6">
    <source>
        <dbReference type="ARBA" id="ARBA00023004"/>
    </source>
</evidence>
<keyword evidence="11" id="KW-0804">Transcription</keyword>
<dbReference type="PANTHER" id="PTHR38839">
    <property type="entry name" value="TRANSCRIPTIONAL REGULATOR WHID-RELATED"/>
    <property type="match status" value="1"/>
</dbReference>
<keyword evidence="5" id="KW-0479">Metal-binding</keyword>
<evidence type="ECO:0000256" key="8">
    <source>
        <dbReference type="ARBA" id="ARBA00023015"/>
    </source>
</evidence>
<evidence type="ECO:0000259" key="13">
    <source>
        <dbReference type="PROSITE" id="PS51674"/>
    </source>
</evidence>
<reference evidence="14 15" key="1">
    <citation type="submission" date="2019-11" db="EMBL/GenBank/DDBJ databases">
        <title>Acidiferrimicrobium australis gen. nov., sp. nov., an acidophilic and obligately heterotrophic, member of the Actinobacteria that catalyses dissimilatory oxido- reduction of iron isolated from metal-rich acidic water in Chile.</title>
        <authorList>
            <person name="Gonzalez D."/>
            <person name="Huber K."/>
            <person name="Hedrich S."/>
            <person name="Rojas-Villalobos C."/>
            <person name="Quatrini R."/>
            <person name="Dinamarca M.A."/>
            <person name="Schwarz A."/>
            <person name="Canales C."/>
            <person name="Nancucheo I."/>
        </authorList>
    </citation>
    <scope>NUCLEOTIDE SEQUENCE [LARGE SCALE GENOMIC DNA]</scope>
    <source>
        <strain evidence="14 15">USS-CCA1</strain>
    </source>
</reference>
<evidence type="ECO:0000256" key="1">
    <source>
        <dbReference type="ARBA" id="ARBA00001966"/>
    </source>
</evidence>
<dbReference type="Pfam" id="PF02467">
    <property type="entry name" value="Whib"/>
    <property type="match status" value="1"/>
</dbReference>
<evidence type="ECO:0000256" key="7">
    <source>
        <dbReference type="ARBA" id="ARBA00023014"/>
    </source>
</evidence>
<proteinExistence type="inferred from homology"/>
<evidence type="ECO:0000256" key="11">
    <source>
        <dbReference type="ARBA" id="ARBA00023163"/>
    </source>
</evidence>
<feature type="compositionally biased region" description="Basic residues" evidence="12">
    <location>
        <begin position="83"/>
        <end position="93"/>
    </location>
</feature>
<dbReference type="InterPro" id="IPR003482">
    <property type="entry name" value="Whib"/>
</dbReference>
<dbReference type="Proteomes" id="UP000437736">
    <property type="component" value="Unassembled WGS sequence"/>
</dbReference>
<sequence length="104" mass="11631">MFASEALEGLQDQQVDWDEALCRDESGTMTLLFFSDEIPDIRRAKTICLDCQLVDPCLAGAIERREPAGVWGGELFANGRILTQKRKRGRPPKNRPVEGIQLTA</sequence>
<evidence type="ECO:0000256" key="5">
    <source>
        <dbReference type="ARBA" id="ARBA00022723"/>
    </source>
</evidence>
<evidence type="ECO:0000256" key="10">
    <source>
        <dbReference type="ARBA" id="ARBA00023157"/>
    </source>
</evidence>
<keyword evidence="6" id="KW-0408">Iron</keyword>
<dbReference type="EMBL" id="WJHE01000910">
    <property type="protein sequence ID" value="MST34241.1"/>
    <property type="molecule type" value="Genomic_DNA"/>
</dbReference>
<evidence type="ECO:0000256" key="3">
    <source>
        <dbReference type="ARBA" id="ARBA00006597"/>
    </source>
</evidence>
<protein>
    <recommendedName>
        <fullName evidence="13">4Fe-4S Wbl-type domain-containing protein</fullName>
    </recommendedName>
</protein>
<keyword evidence="8" id="KW-0805">Transcription regulation</keyword>
<evidence type="ECO:0000313" key="15">
    <source>
        <dbReference type="Proteomes" id="UP000437736"/>
    </source>
</evidence>